<dbReference type="InterPro" id="IPR001314">
    <property type="entry name" value="Peptidase_S1A"/>
</dbReference>
<dbReference type="InterPro" id="IPR038565">
    <property type="entry name" value="CLIP_sf"/>
</dbReference>
<dbReference type="Gene3D" id="3.30.1640.30">
    <property type="match status" value="1"/>
</dbReference>
<evidence type="ECO:0000313" key="15">
    <source>
        <dbReference type="RefSeq" id="XP_034250615.1"/>
    </source>
</evidence>
<evidence type="ECO:0000256" key="4">
    <source>
        <dbReference type="ARBA" id="ARBA00022801"/>
    </source>
</evidence>
<dbReference type="RefSeq" id="XP_034250615.1">
    <property type="nucleotide sequence ID" value="XM_034394724.1"/>
</dbReference>
<evidence type="ECO:0000256" key="1">
    <source>
        <dbReference type="ARBA" id="ARBA00004239"/>
    </source>
</evidence>
<keyword evidence="7" id="KW-1015">Disulfide bond</keyword>
<dbReference type="SUPFAM" id="SSF50494">
    <property type="entry name" value="Trypsin-like serine proteases"/>
    <property type="match status" value="1"/>
</dbReference>
<dbReference type="GO" id="GO:0006508">
    <property type="term" value="P:proteolysis"/>
    <property type="evidence" value="ECO:0007669"/>
    <property type="project" value="UniProtKB-KW"/>
</dbReference>
<dbReference type="InterPro" id="IPR043504">
    <property type="entry name" value="Peptidase_S1_PA_chymotrypsin"/>
</dbReference>
<dbReference type="InterPro" id="IPR051487">
    <property type="entry name" value="Ser/Thr_Proteases_Immune/Dev"/>
</dbReference>
<feature type="domain" description="Peptidase S1" evidence="12">
    <location>
        <begin position="158"/>
        <end position="444"/>
    </location>
</feature>
<evidence type="ECO:0000256" key="3">
    <source>
        <dbReference type="ARBA" id="ARBA00022729"/>
    </source>
</evidence>
<protein>
    <recommendedName>
        <fullName evidence="10">CLIP domain-containing serine protease</fullName>
        <ecNumber evidence="10">3.4.21.-</ecNumber>
    </recommendedName>
</protein>
<proteinExistence type="inferred from homology"/>
<dbReference type="AlphaFoldDB" id="A0A6P8ZZL2"/>
<dbReference type="Pfam" id="PF12032">
    <property type="entry name" value="CLIP"/>
    <property type="match status" value="1"/>
</dbReference>
<comment type="domain">
    <text evidence="10">The clip domain consists of 35-55 residues which are 'knitted' together usually by 3 conserved disulfide bonds forming a clip-like compact structure.</text>
</comment>
<dbReference type="CDD" id="cd00190">
    <property type="entry name" value="Tryp_SPc"/>
    <property type="match status" value="1"/>
</dbReference>
<dbReference type="InterPro" id="IPR009003">
    <property type="entry name" value="Peptidase_S1_PA"/>
</dbReference>
<keyword evidence="2 10" id="KW-0645">Protease</keyword>
<feature type="compositionally biased region" description="Low complexity" evidence="11">
    <location>
        <begin position="102"/>
        <end position="122"/>
    </location>
</feature>
<keyword evidence="6" id="KW-0865">Zymogen</keyword>
<feature type="chain" id="PRO_5028502664" description="CLIP domain-containing serine protease" evidence="10">
    <location>
        <begin position="25"/>
        <end position="445"/>
    </location>
</feature>
<dbReference type="InParanoid" id="A0A6P8ZZL2"/>
<sequence length="445" mass="48173">MAAATPSTLAAVLVFVLVTQDVTAQRTEPCQTADKMPGKCIVLHSCAPLYALLQGPRPIDPQVINFLRESTCGFQGSTPKVCCPGLDPGTQPLTPRPPPTQQPFTQRPFTQQPFTQQPFTQRPRPRPPVDDRPVNVQNDPNLRLLPHDVCGPGATNRIINGNKTNVFEFPWMARLGYTSSRDLVETRSTADHFGEGLIDQRAGSGTGAIAYRCGGSLINSRYVLTAAHCVAGIKSTEALTTVRLGENDIFNETDCSFITGVQVCAPPVVDVGVEDTVVHPGFSLEGEERLQNDVALVRLVRRVRFTDAVRPICLPVGDEQYRNLDGKKLIVAGWGTTESGYGSRDLLQVAVPVVPGEQCVEVYKKNVNINPAKEMCAGGTRAGDSCNGDSGGPLKQAGLGVNNDVRMMQFGIVSFGPRKCGTEGMPGVYTRVAYYMKWILSNLRS</sequence>
<keyword evidence="10" id="KW-0964">Secreted</keyword>
<comment type="subcellular location">
    <subcellularLocation>
        <location evidence="1">Secreted</location>
        <location evidence="1">Extracellular space</location>
    </subcellularLocation>
</comment>
<dbReference type="Pfam" id="PF00089">
    <property type="entry name" value="Trypsin"/>
    <property type="match status" value="1"/>
</dbReference>
<dbReference type="KEGG" id="tpal:117651020"/>
<dbReference type="GO" id="GO:0005576">
    <property type="term" value="C:extracellular region"/>
    <property type="evidence" value="ECO:0007669"/>
    <property type="project" value="UniProtKB-SubCell"/>
</dbReference>
<organism evidence="15">
    <name type="scientific">Thrips palmi</name>
    <name type="common">Melon thrips</name>
    <dbReference type="NCBI Taxonomy" id="161013"/>
    <lineage>
        <taxon>Eukaryota</taxon>
        <taxon>Metazoa</taxon>
        <taxon>Ecdysozoa</taxon>
        <taxon>Arthropoda</taxon>
        <taxon>Hexapoda</taxon>
        <taxon>Insecta</taxon>
        <taxon>Pterygota</taxon>
        <taxon>Neoptera</taxon>
        <taxon>Paraneoptera</taxon>
        <taxon>Thysanoptera</taxon>
        <taxon>Terebrantia</taxon>
        <taxon>Thripoidea</taxon>
        <taxon>Thripidae</taxon>
        <taxon>Thrips</taxon>
    </lineage>
</organism>
<dbReference type="InterPro" id="IPR022700">
    <property type="entry name" value="CLIP"/>
</dbReference>
<keyword evidence="5 10" id="KW-0720">Serine protease</keyword>
<evidence type="ECO:0000256" key="9">
    <source>
        <dbReference type="ARBA" id="ARBA00024195"/>
    </source>
</evidence>
<dbReference type="OrthoDB" id="8250810at2759"/>
<gene>
    <name evidence="15" type="primary">LOC117651020</name>
</gene>
<evidence type="ECO:0000256" key="11">
    <source>
        <dbReference type="SAM" id="MobiDB-lite"/>
    </source>
</evidence>
<dbReference type="Proteomes" id="UP000515158">
    <property type="component" value="Unplaced"/>
</dbReference>
<feature type="domain" description="Clip" evidence="13">
    <location>
        <begin position="29"/>
        <end position="83"/>
    </location>
</feature>
<evidence type="ECO:0000256" key="8">
    <source>
        <dbReference type="ARBA" id="ARBA00023180"/>
    </source>
</evidence>
<evidence type="ECO:0000313" key="14">
    <source>
        <dbReference type="Proteomes" id="UP000515158"/>
    </source>
</evidence>
<evidence type="ECO:0000259" key="13">
    <source>
        <dbReference type="PROSITE" id="PS51888"/>
    </source>
</evidence>
<name>A0A6P8ZZL2_THRPL</name>
<dbReference type="FunFam" id="2.40.10.10:FF:000036">
    <property type="entry name" value="Trypsin beta"/>
    <property type="match status" value="1"/>
</dbReference>
<evidence type="ECO:0000256" key="2">
    <source>
        <dbReference type="ARBA" id="ARBA00022670"/>
    </source>
</evidence>
<keyword evidence="4 10" id="KW-0378">Hydrolase</keyword>
<dbReference type="PROSITE" id="PS00134">
    <property type="entry name" value="TRYPSIN_HIS"/>
    <property type="match status" value="1"/>
</dbReference>
<reference evidence="15" key="1">
    <citation type="submission" date="2025-08" db="UniProtKB">
        <authorList>
            <consortium name="RefSeq"/>
        </authorList>
    </citation>
    <scope>IDENTIFICATION</scope>
    <source>
        <tissue evidence="15">Total insect</tissue>
    </source>
</reference>
<evidence type="ECO:0000259" key="12">
    <source>
        <dbReference type="PROSITE" id="PS50240"/>
    </source>
</evidence>
<keyword evidence="3 10" id="KW-0732">Signal</keyword>
<keyword evidence="14" id="KW-1185">Reference proteome</keyword>
<evidence type="ECO:0000256" key="6">
    <source>
        <dbReference type="ARBA" id="ARBA00023145"/>
    </source>
</evidence>
<dbReference type="PANTHER" id="PTHR24256">
    <property type="entry name" value="TRYPTASE-RELATED"/>
    <property type="match status" value="1"/>
</dbReference>
<dbReference type="PRINTS" id="PR00722">
    <property type="entry name" value="CHYMOTRYPSIN"/>
</dbReference>
<dbReference type="SMART" id="SM00680">
    <property type="entry name" value="CLIP"/>
    <property type="match status" value="1"/>
</dbReference>
<dbReference type="InterPro" id="IPR018114">
    <property type="entry name" value="TRYPSIN_HIS"/>
</dbReference>
<feature type="region of interest" description="Disordered" evidence="11">
    <location>
        <begin position="83"/>
        <end position="147"/>
    </location>
</feature>
<dbReference type="InterPro" id="IPR001254">
    <property type="entry name" value="Trypsin_dom"/>
</dbReference>
<feature type="signal peptide" evidence="10">
    <location>
        <begin position="1"/>
        <end position="24"/>
    </location>
</feature>
<dbReference type="GO" id="GO:0004252">
    <property type="term" value="F:serine-type endopeptidase activity"/>
    <property type="evidence" value="ECO:0007669"/>
    <property type="project" value="UniProtKB-UniRule"/>
</dbReference>
<dbReference type="PROSITE" id="PS51888">
    <property type="entry name" value="CLIP"/>
    <property type="match status" value="1"/>
</dbReference>
<dbReference type="Gene3D" id="2.40.10.10">
    <property type="entry name" value="Trypsin-like serine proteases"/>
    <property type="match status" value="2"/>
</dbReference>
<evidence type="ECO:0000256" key="5">
    <source>
        <dbReference type="ARBA" id="ARBA00022825"/>
    </source>
</evidence>
<dbReference type="PROSITE" id="PS50240">
    <property type="entry name" value="TRYPSIN_DOM"/>
    <property type="match status" value="1"/>
</dbReference>
<dbReference type="FunFam" id="2.40.10.10:FF:000028">
    <property type="entry name" value="Serine protease easter"/>
    <property type="match status" value="1"/>
</dbReference>
<accession>A0A6P8ZZL2</accession>
<evidence type="ECO:0000256" key="7">
    <source>
        <dbReference type="ARBA" id="ARBA00023157"/>
    </source>
</evidence>
<dbReference type="GeneID" id="117651020"/>
<keyword evidence="8" id="KW-0325">Glycoprotein</keyword>
<dbReference type="FunFam" id="3.30.1640.30:FF:000001">
    <property type="entry name" value="Serine protease 7"/>
    <property type="match status" value="1"/>
</dbReference>
<evidence type="ECO:0000256" key="10">
    <source>
        <dbReference type="RuleBase" id="RU366078"/>
    </source>
</evidence>
<dbReference type="SMART" id="SM00020">
    <property type="entry name" value="Tryp_SPc"/>
    <property type="match status" value="1"/>
</dbReference>
<comment type="similarity">
    <text evidence="9 10">Belongs to the peptidase S1 family. CLIP subfamily.</text>
</comment>
<dbReference type="EC" id="3.4.21.-" evidence="10"/>